<evidence type="ECO:0008006" key="4">
    <source>
        <dbReference type="Google" id="ProtNLM"/>
    </source>
</evidence>
<feature type="transmembrane region" description="Helical" evidence="1">
    <location>
        <begin position="236"/>
        <end position="257"/>
    </location>
</feature>
<feature type="transmembrane region" description="Helical" evidence="1">
    <location>
        <begin position="264"/>
        <end position="287"/>
    </location>
</feature>
<keyword evidence="3" id="KW-1185">Reference proteome</keyword>
<keyword evidence="1" id="KW-1133">Transmembrane helix</keyword>
<evidence type="ECO:0000256" key="1">
    <source>
        <dbReference type="SAM" id="Phobius"/>
    </source>
</evidence>
<comment type="caution">
    <text evidence="2">The sequence shown here is derived from an EMBL/GenBank/DDBJ whole genome shotgun (WGS) entry which is preliminary data.</text>
</comment>
<gene>
    <name evidence="2" type="ORF">C1I63_11085</name>
</gene>
<dbReference type="AlphaFoldDB" id="A0A2T4UUZ5"/>
<protein>
    <recommendedName>
        <fullName evidence="4">Glycosyltransferase RgtA/B/C/D-like domain-containing protein</fullName>
    </recommendedName>
</protein>
<feature type="transmembrane region" description="Helical" evidence="1">
    <location>
        <begin position="149"/>
        <end position="166"/>
    </location>
</feature>
<dbReference type="Proteomes" id="UP000241085">
    <property type="component" value="Unassembled WGS sequence"/>
</dbReference>
<feature type="transmembrane region" description="Helical" evidence="1">
    <location>
        <begin position="391"/>
        <end position="416"/>
    </location>
</feature>
<feature type="transmembrane region" description="Helical" evidence="1">
    <location>
        <begin position="351"/>
        <end position="370"/>
    </location>
</feature>
<dbReference type="RefSeq" id="WP_107574817.1">
    <property type="nucleotide sequence ID" value="NZ_PZPL01000001.1"/>
</dbReference>
<feature type="transmembrane region" description="Helical" evidence="1">
    <location>
        <begin position="172"/>
        <end position="193"/>
    </location>
</feature>
<name>A0A2T4UUZ5_9MICO</name>
<evidence type="ECO:0000313" key="2">
    <source>
        <dbReference type="EMBL" id="PTL73339.1"/>
    </source>
</evidence>
<keyword evidence="1" id="KW-0812">Transmembrane</keyword>
<feature type="transmembrane region" description="Helical" evidence="1">
    <location>
        <begin position="422"/>
        <end position="442"/>
    </location>
</feature>
<keyword evidence="1" id="KW-0472">Membrane</keyword>
<organism evidence="2 3">
    <name type="scientific">Rathayibacter caricis DSM 15933</name>
    <dbReference type="NCBI Taxonomy" id="1328867"/>
    <lineage>
        <taxon>Bacteria</taxon>
        <taxon>Bacillati</taxon>
        <taxon>Actinomycetota</taxon>
        <taxon>Actinomycetes</taxon>
        <taxon>Micrococcales</taxon>
        <taxon>Microbacteriaceae</taxon>
        <taxon>Rathayibacter</taxon>
    </lineage>
</organism>
<feature type="transmembrane region" description="Helical" evidence="1">
    <location>
        <begin position="24"/>
        <end position="46"/>
    </location>
</feature>
<feature type="transmembrane region" description="Helical" evidence="1">
    <location>
        <begin position="214"/>
        <end position="230"/>
    </location>
</feature>
<feature type="transmembrane region" description="Helical" evidence="1">
    <location>
        <begin position="122"/>
        <end position="142"/>
    </location>
</feature>
<accession>A0A2T4UUZ5</accession>
<sequence length="618" mass="65824">MSQTLRHTTESEHRPGPARRHRGALLDLGCALGVGLVALVAAIIALRLSPADLGRRWTSGNTGDMVAHYLVAAGAKDWTLFLPNPSMGFPGTQNQWFTPIFDFESIGVLSALALVLRDPIVILNVFQLSGFALAGIAGYYLFRALRVRRSVAVLFALIFALMPYHFERVALGHAFVGMYWGVALLGILILVVASPTLDPFARWVDRAPSRSRCVLRRALPVLGLTFGLSVSSSYYFVFGCILLGGIVLFRAIAILIAGSGWRELVWPALTVVSLVAFIGAQLALLSLDFGERYASYFAERLPFQSEQHSGKITSLLLPWDGSGFGPLAELSRGYQQSTTVSPTAEPTGTPLIAAVAMILLVLFLLVRAVAPVRTGSTGPTARFLGDERARVLAGVYLWGLLFFVVGGLGYVFAAVVTGEIRAWVRLSVVLSTVALMFAAVLLDTLLRRRLPLVIAIVGIGLVAGVDQLGGASVGADLSPVDDTALRAAVSAAESEFAPGCGIVQLPLHGYPEAGAVGGMGDYDEALPYLFSSDDSALRWSYGAVTGTRSADFWADVTTPEQFGAAVAESGACGLLVDQAAYGDDAAAWAPFVDAATSATQPVIESEDDSRRYLFFRVS</sequence>
<reference evidence="2 3" key="1">
    <citation type="submission" date="2018-03" db="EMBL/GenBank/DDBJ databases">
        <title>Bacteriophage NCPPB3778 and a type I-E CRISPR drive the evolution of the US Biological Select Agent, Rathayibacter toxicus.</title>
        <authorList>
            <person name="Davis E.W.II."/>
            <person name="Tabima J.F."/>
            <person name="Weisberg A.J."/>
            <person name="Dantas Lopes L."/>
            <person name="Wiseman M.S."/>
            <person name="Wiseman M.S."/>
            <person name="Pupko T."/>
            <person name="Belcher M.S."/>
            <person name="Sechler A.J."/>
            <person name="Tancos M.A."/>
            <person name="Schroeder B.K."/>
            <person name="Murray T.D."/>
            <person name="Luster D.G."/>
            <person name="Schneider W.L."/>
            <person name="Rogers E."/>
            <person name="Andreote F.D."/>
            <person name="Grunwald N.J."/>
            <person name="Putnam M.L."/>
            <person name="Chang J.H."/>
        </authorList>
    </citation>
    <scope>NUCLEOTIDE SEQUENCE [LARGE SCALE GENOMIC DNA]</scope>
    <source>
        <strain evidence="2 3">DSM 15933</strain>
    </source>
</reference>
<proteinExistence type="predicted"/>
<dbReference type="EMBL" id="PZPL01000001">
    <property type="protein sequence ID" value="PTL73339.1"/>
    <property type="molecule type" value="Genomic_DNA"/>
</dbReference>
<evidence type="ECO:0000313" key="3">
    <source>
        <dbReference type="Proteomes" id="UP000241085"/>
    </source>
</evidence>